<evidence type="ECO:0000313" key="1">
    <source>
        <dbReference type="EMBL" id="MFB5736857.1"/>
    </source>
</evidence>
<protein>
    <submittedName>
        <fullName evidence="1">Uncharacterized protein</fullName>
    </submittedName>
</protein>
<name>A0ABV5BP62_9LEPT</name>
<reference evidence="1 2" key="1">
    <citation type="submission" date="2024-09" db="EMBL/GenBank/DDBJ databases">
        <title>Taxonomic and Genotyping Characterization of Leptospira Strains isolated from Multiple Sources in Colombia highlights the importance of intermediate species.</title>
        <authorList>
            <person name="Torres Higuera L."/>
            <person name="Rojas Tapias D."/>
            <person name="Jimenez Velasquez S."/>
            <person name="Renjifo Ibanez C."/>
        </authorList>
    </citation>
    <scope>NUCLEOTIDE SEQUENCE [LARGE SCALE GENOMIC DNA]</scope>
    <source>
        <strain evidence="1 2">Lep080</strain>
    </source>
</reference>
<keyword evidence="2" id="KW-1185">Reference proteome</keyword>
<dbReference type="EMBL" id="JBHILJ010000004">
    <property type="protein sequence ID" value="MFB5736857.1"/>
    <property type="molecule type" value="Genomic_DNA"/>
</dbReference>
<proteinExistence type="predicted"/>
<comment type="caution">
    <text evidence="1">The sequence shown here is derived from an EMBL/GenBank/DDBJ whole genome shotgun (WGS) entry which is preliminary data.</text>
</comment>
<evidence type="ECO:0000313" key="2">
    <source>
        <dbReference type="Proteomes" id="UP001580391"/>
    </source>
</evidence>
<gene>
    <name evidence="1" type="ORF">ACE5IX_10080</name>
</gene>
<accession>A0ABV5BP62</accession>
<organism evidence="1 2">
    <name type="scientific">Leptospira wolffii</name>
    <dbReference type="NCBI Taxonomy" id="409998"/>
    <lineage>
        <taxon>Bacteria</taxon>
        <taxon>Pseudomonadati</taxon>
        <taxon>Spirochaetota</taxon>
        <taxon>Spirochaetia</taxon>
        <taxon>Leptospirales</taxon>
        <taxon>Leptospiraceae</taxon>
        <taxon>Leptospira</taxon>
    </lineage>
</organism>
<sequence length="167" mass="18764">MSLTLAFSTQMSGQLFQSAVSNVCKKFNYGFSFSIEKAQLHVRPGIESAMSYLQDTEVIFIHAPDAEIQEAPLIAEQLLEGGDKELGLAFFKDIANALLSISDSFSVMLAIEDWESDQAIRFLTGNLDDFMKLMSSECSWCIQVFHPKSNLWSCRNDYPLVFQIKSV</sequence>
<dbReference type="Proteomes" id="UP001580391">
    <property type="component" value="Unassembled WGS sequence"/>
</dbReference>
<dbReference type="RefSeq" id="WP_375517076.1">
    <property type="nucleotide sequence ID" value="NZ_JBHILI010000005.1"/>
</dbReference>